<keyword evidence="3" id="KW-0843">Virulence</keyword>
<comment type="subcellular location">
    <subcellularLocation>
        <location evidence="1">Peroxisome</location>
    </subcellularLocation>
</comment>
<name>A0A8J2HS38_9PLEO</name>
<protein>
    <recommendedName>
        <fullName evidence="6">AB hydrolase-1 domain-containing protein</fullName>
    </recommendedName>
</protein>
<dbReference type="InterPro" id="IPR051411">
    <property type="entry name" value="Polyketide_trans_af380"/>
</dbReference>
<evidence type="ECO:0000256" key="3">
    <source>
        <dbReference type="ARBA" id="ARBA00023026"/>
    </source>
</evidence>
<evidence type="ECO:0000256" key="4">
    <source>
        <dbReference type="ARBA" id="ARBA00023140"/>
    </source>
</evidence>
<proteinExistence type="inferred from homology"/>
<dbReference type="RefSeq" id="XP_043164078.1">
    <property type="nucleotide sequence ID" value="XM_043308143.1"/>
</dbReference>
<accession>A0A8J2HS38</accession>
<reference evidence="7" key="1">
    <citation type="submission" date="2021-05" db="EMBL/GenBank/DDBJ databases">
        <authorList>
            <person name="Stam R."/>
        </authorList>
    </citation>
    <scope>NUCLEOTIDE SEQUENCE</scope>
    <source>
        <strain evidence="7">CS162</strain>
    </source>
</reference>
<dbReference type="PANTHER" id="PTHR47751">
    <property type="entry name" value="SUPERFAMILY HYDROLASE, PUTATIVE (AFU_ORTHOLOGUE AFUA_2G16580)-RELATED"/>
    <property type="match status" value="1"/>
</dbReference>
<dbReference type="InterPro" id="IPR029058">
    <property type="entry name" value="AB_hydrolase_fold"/>
</dbReference>
<dbReference type="SUPFAM" id="SSF53474">
    <property type="entry name" value="alpha/beta-Hydrolases"/>
    <property type="match status" value="1"/>
</dbReference>
<dbReference type="EMBL" id="CAJRGZ010000015">
    <property type="protein sequence ID" value="CAG5139709.1"/>
    <property type="molecule type" value="Genomic_DNA"/>
</dbReference>
<evidence type="ECO:0000313" key="8">
    <source>
        <dbReference type="Proteomes" id="UP000676310"/>
    </source>
</evidence>
<evidence type="ECO:0000256" key="2">
    <source>
        <dbReference type="ARBA" id="ARBA00005668"/>
    </source>
</evidence>
<dbReference type="Gene3D" id="1.10.10.800">
    <property type="match status" value="1"/>
</dbReference>
<comment type="similarity">
    <text evidence="5">Belongs to the polyketide transferase af380 family.</text>
</comment>
<feature type="domain" description="AB hydrolase-1" evidence="6">
    <location>
        <begin position="31"/>
        <end position="287"/>
    </location>
</feature>
<dbReference type="GeneID" id="67017273"/>
<keyword evidence="4" id="KW-0576">Peroxisome</keyword>
<comment type="similarity">
    <text evidence="2">Belongs to the AB hydrolase superfamily. AKT2 hydrolase family.</text>
</comment>
<dbReference type="Proteomes" id="UP000676310">
    <property type="component" value="Unassembled WGS sequence"/>
</dbReference>
<evidence type="ECO:0000259" key="6">
    <source>
        <dbReference type="Pfam" id="PF12697"/>
    </source>
</evidence>
<dbReference type="AlphaFoldDB" id="A0A8J2HS38"/>
<dbReference type="PANTHER" id="PTHR47751:SF2">
    <property type="entry name" value="DLTD N-TERMINAL DOMAIN PROTEIN (AFU_ORTHOLOGUE AFUA_8G00380)-RELATED"/>
    <property type="match status" value="1"/>
</dbReference>
<dbReference type="Pfam" id="PF12697">
    <property type="entry name" value="Abhydrolase_6"/>
    <property type="match status" value="1"/>
</dbReference>
<comment type="caution">
    <text evidence="7">The sequence shown here is derived from an EMBL/GenBank/DDBJ whole genome shotgun (WGS) entry which is preliminary data.</text>
</comment>
<dbReference type="InterPro" id="IPR000073">
    <property type="entry name" value="AB_hydrolase_1"/>
</dbReference>
<evidence type="ECO:0000313" key="7">
    <source>
        <dbReference type="EMBL" id="CAG5139709.1"/>
    </source>
</evidence>
<dbReference type="OrthoDB" id="2498029at2759"/>
<gene>
    <name evidence="7" type="ORF">ALTATR162_LOCUS549</name>
</gene>
<evidence type="ECO:0000256" key="5">
    <source>
        <dbReference type="ARBA" id="ARBA00029464"/>
    </source>
</evidence>
<evidence type="ECO:0000256" key="1">
    <source>
        <dbReference type="ARBA" id="ARBA00004275"/>
    </source>
</evidence>
<sequence length="312" mass="33961">MPGYESVEFRAVDGVILRGWLFPAETRSVGVVMSPGFNATKEMIGLPSTALAFQAAGITALLFDPRGVGRSDGTPRNNINPFQQVEDLSDALAYLSSCSSVDPRLGVGLWGFSLGAAIAMATGAVDPRAKFVVAVCPGTETSYDMAKLRNVLMKAAKDRESRIKGNGPFYVPMLTKKGESPVGWDPGFEHDAIMRLLGQYDETDPLRAELAPGHVNRTTVATYRHMLLWDVGHASKYLTQPVLFLLAEHDQVIPVARQMVHYEALKAPKRLHVENGAKHMDILDSPESSRNVNEVQVQFVRDAIAGKIGKSA</sequence>
<dbReference type="Gene3D" id="3.40.50.1820">
    <property type="entry name" value="alpha/beta hydrolase"/>
    <property type="match status" value="1"/>
</dbReference>
<organism evidence="7 8">
    <name type="scientific">Alternaria atra</name>
    <dbReference type="NCBI Taxonomy" id="119953"/>
    <lineage>
        <taxon>Eukaryota</taxon>
        <taxon>Fungi</taxon>
        <taxon>Dikarya</taxon>
        <taxon>Ascomycota</taxon>
        <taxon>Pezizomycotina</taxon>
        <taxon>Dothideomycetes</taxon>
        <taxon>Pleosporomycetidae</taxon>
        <taxon>Pleosporales</taxon>
        <taxon>Pleosporineae</taxon>
        <taxon>Pleosporaceae</taxon>
        <taxon>Alternaria</taxon>
        <taxon>Alternaria sect. Ulocladioides</taxon>
    </lineage>
</organism>
<keyword evidence="8" id="KW-1185">Reference proteome</keyword>
<dbReference type="GO" id="GO:0005777">
    <property type="term" value="C:peroxisome"/>
    <property type="evidence" value="ECO:0007669"/>
    <property type="project" value="UniProtKB-SubCell"/>
</dbReference>